<evidence type="ECO:0000313" key="1">
    <source>
        <dbReference type="EMBL" id="OWP75483.1"/>
    </source>
</evidence>
<feature type="non-terminal residue" evidence="1">
    <location>
        <position position="244"/>
    </location>
</feature>
<dbReference type="Proteomes" id="UP000198034">
    <property type="component" value="Unassembled WGS sequence"/>
</dbReference>
<organism evidence="1 2">
    <name type="scientific">Flavobacterium columnare</name>
    <dbReference type="NCBI Taxonomy" id="996"/>
    <lineage>
        <taxon>Bacteria</taxon>
        <taxon>Pseudomonadati</taxon>
        <taxon>Bacteroidota</taxon>
        <taxon>Flavobacteriia</taxon>
        <taxon>Flavobacteriales</taxon>
        <taxon>Flavobacteriaceae</taxon>
        <taxon>Flavobacterium</taxon>
    </lineage>
</organism>
<gene>
    <name evidence="1" type="ORF">BWK62_11995</name>
</gene>
<protein>
    <submittedName>
        <fullName evidence="1">Uncharacterized protein</fullName>
    </submittedName>
</protein>
<comment type="caution">
    <text evidence="1">The sequence shown here is derived from an EMBL/GenBank/DDBJ whole genome shotgun (WGS) entry which is preliminary data.</text>
</comment>
<dbReference type="AlphaFoldDB" id="A0A246G8T8"/>
<evidence type="ECO:0000313" key="2">
    <source>
        <dbReference type="Proteomes" id="UP000198034"/>
    </source>
</evidence>
<sequence length="244" mass="27912">MGQFVKKRKDRIITNKLLFILLFLSQILIGQTRKVLVVLKNQNPKITPELYFDLGFKSYVISKKSIIVDMIEVEPRVFPLKMFLSQTLERGVNCPLGPNINKIFSLEEFNSFTNINLNVCNNGSAYLSNFELKQPFKSIVCIEDNIVLNKSNVTNFKFRLKGQDWEDLPQNLFDKANQGFKISEILKIPSNYIGNIDFKGVLIVKNKYPLGTIFLDPTQPSFETNIITYTITSCSLKLLSSLPN</sequence>
<proteinExistence type="predicted"/>
<reference evidence="1 2" key="1">
    <citation type="journal article" date="2017" name="Infect. Genet. Evol.">
        <title>Comparative genome analysis of fish pathogen Flavobacterium columnare reveals extensive sequence diversity within the species.</title>
        <authorList>
            <person name="Kayansamruaj P."/>
            <person name="Dong H.T."/>
            <person name="Hirono I."/>
            <person name="Kondo H."/>
            <person name="Senapin S."/>
            <person name="Rodkhum C."/>
        </authorList>
    </citation>
    <scope>NUCLEOTIDE SEQUENCE [LARGE SCALE GENOMIC DNA]</scope>
    <source>
        <strain evidence="1 2">1214</strain>
    </source>
</reference>
<name>A0A246G8T8_9FLAO</name>
<accession>A0A246G8T8</accession>
<dbReference type="EMBL" id="MTCY01000040">
    <property type="protein sequence ID" value="OWP75483.1"/>
    <property type="molecule type" value="Genomic_DNA"/>
</dbReference>